<dbReference type="OrthoDB" id="9923988at2"/>
<feature type="region of interest" description="Disordered" evidence="1">
    <location>
        <begin position="1"/>
        <end position="21"/>
    </location>
</feature>
<dbReference type="Proteomes" id="UP000294325">
    <property type="component" value="Chromosome"/>
</dbReference>
<dbReference type="RefSeq" id="WP_134358812.1">
    <property type="nucleotide sequence ID" value="NZ_CP038033.1"/>
</dbReference>
<name>A0A4V1AW65_9GAMM</name>
<sequence>MSKTDTRKVVPLRLAPPPAKQGGAPTIEILEKLLHMAKCGELEGIIFVAMKKGDHNSYGWAGKAGSNSLETLGALERLKDELLAYAKQRGL</sequence>
<evidence type="ECO:0000256" key="1">
    <source>
        <dbReference type="SAM" id="MobiDB-lite"/>
    </source>
</evidence>
<evidence type="ECO:0000313" key="2">
    <source>
        <dbReference type="EMBL" id="QBQ55555.1"/>
    </source>
</evidence>
<proteinExistence type="predicted"/>
<dbReference type="KEGG" id="nwr:E3U44_14340"/>
<accession>A0A4V1AW65</accession>
<protein>
    <submittedName>
        <fullName evidence="2">Uncharacterized protein</fullName>
    </submittedName>
</protein>
<dbReference type="EMBL" id="CP038033">
    <property type="protein sequence ID" value="QBQ55555.1"/>
    <property type="molecule type" value="Genomic_DNA"/>
</dbReference>
<keyword evidence="3" id="KW-1185">Reference proteome</keyword>
<organism evidence="2 3">
    <name type="scientific">Nitrosococcus wardiae</name>
    <dbReference type="NCBI Taxonomy" id="1814290"/>
    <lineage>
        <taxon>Bacteria</taxon>
        <taxon>Pseudomonadati</taxon>
        <taxon>Pseudomonadota</taxon>
        <taxon>Gammaproteobacteria</taxon>
        <taxon>Chromatiales</taxon>
        <taxon>Chromatiaceae</taxon>
        <taxon>Nitrosococcus</taxon>
    </lineage>
</organism>
<dbReference type="AlphaFoldDB" id="A0A4V1AW65"/>
<reference evidence="2 3" key="1">
    <citation type="submission" date="2019-03" db="EMBL/GenBank/DDBJ databases">
        <title>The genome sequence of Nitrosococcus wardiae strain D1FHST reveals the archetypal metabolic capacity of ammonia-oxidizing Gammaproteobacteria.</title>
        <authorList>
            <person name="Wang L."/>
            <person name="Lim C.K."/>
            <person name="Hanson T.E."/>
            <person name="Dang H."/>
            <person name="Klotz M.G."/>
        </authorList>
    </citation>
    <scope>NUCLEOTIDE SEQUENCE [LARGE SCALE GENOMIC DNA]</scope>
    <source>
        <strain evidence="2 3">D1FHS</strain>
    </source>
</reference>
<evidence type="ECO:0000313" key="3">
    <source>
        <dbReference type="Proteomes" id="UP000294325"/>
    </source>
</evidence>
<gene>
    <name evidence="2" type="ORF">E3U44_14340</name>
</gene>